<accession>A0A179UDR3</accession>
<evidence type="ECO:0000313" key="3">
    <source>
        <dbReference type="Proteomes" id="UP000002038"/>
    </source>
</evidence>
<evidence type="ECO:0000256" key="1">
    <source>
        <dbReference type="SAM" id="MobiDB-lite"/>
    </source>
</evidence>
<dbReference type="GeneID" id="42528476"/>
<dbReference type="VEuPathDB" id="FungiDB:BDBG_16306"/>
<reference evidence="3" key="1">
    <citation type="journal article" date="2015" name="PLoS Genet.">
        <title>The dynamic genome and transcriptome of the human fungal pathogen Blastomyces and close relative Emmonsia.</title>
        <authorList>
            <person name="Munoz J.F."/>
            <person name="Gauthier G.M."/>
            <person name="Desjardins C.A."/>
            <person name="Gallo J.E."/>
            <person name="Holder J."/>
            <person name="Sullivan T.D."/>
            <person name="Marty A.J."/>
            <person name="Carmen J.C."/>
            <person name="Chen Z."/>
            <person name="Ding L."/>
            <person name="Gujja S."/>
            <person name="Magrini V."/>
            <person name="Misas E."/>
            <person name="Mitreva M."/>
            <person name="Priest M."/>
            <person name="Saif S."/>
            <person name="Whiston E.A."/>
            <person name="Young S."/>
            <person name="Zeng Q."/>
            <person name="Goldman W.E."/>
            <person name="Mardis E.R."/>
            <person name="Taylor J.W."/>
            <person name="McEwen J.G."/>
            <person name="Clay O.K."/>
            <person name="Klein B.S."/>
            <person name="Cuomo C.A."/>
        </authorList>
    </citation>
    <scope>NUCLEOTIDE SEQUENCE [LARGE SCALE GENOMIC DNA]</scope>
    <source>
        <strain evidence="3">SLH14081</strain>
    </source>
</reference>
<dbReference type="AlphaFoldDB" id="A0A179UDR3"/>
<gene>
    <name evidence="2" type="ORF">BDBG_16306</name>
</gene>
<name>A0A179UDR3_BLAGS</name>
<dbReference type="EMBL" id="GG657449">
    <property type="protein sequence ID" value="OAT04652.1"/>
    <property type="molecule type" value="Genomic_DNA"/>
</dbReference>
<keyword evidence="3" id="KW-1185">Reference proteome</keyword>
<feature type="region of interest" description="Disordered" evidence="1">
    <location>
        <begin position="22"/>
        <end position="61"/>
    </location>
</feature>
<feature type="compositionally biased region" description="Basic residues" evidence="1">
    <location>
        <begin position="23"/>
        <end position="45"/>
    </location>
</feature>
<dbReference type="Proteomes" id="UP000002038">
    <property type="component" value="Unassembled WGS sequence"/>
</dbReference>
<evidence type="ECO:0000313" key="2">
    <source>
        <dbReference type="EMBL" id="OAT04652.1"/>
    </source>
</evidence>
<sequence length="123" mass="13594">MYLCKHAIITIVGVEETNALGKMQRKSQGKRKAKKKAVQHSHHPIHPIPKDPQPPSIQPFDTPCAAAWEARKQAGKFPFGAASYRGSPARLLLLPQHVPVNIHSTTELTRIPSPIQISHCSLK</sequence>
<dbReference type="RefSeq" id="XP_031576299.1">
    <property type="nucleotide sequence ID" value="XM_031724288.1"/>
</dbReference>
<proteinExistence type="predicted"/>
<feature type="compositionally biased region" description="Pro residues" evidence="1">
    <location>
        <begin position="46"/>
        <end position="57"/>
    </location>
</feature>
<dbReference type="KEGG" id="bgh:BDBG_16306"/>
<protein>
    <submittedName>
        <fullName evidence="2">Uncharacterized protein</fullName>
    </submittedName>
</protein>
<organism evidence="2 3">
    <name type="scientific">Blastomyces gilchristii (strain SLH14081)</name>
    <name type="common">Blastomyces dermatitidis</name>
    <dbReference type="NCBI Taxonomy" id="559298"/>
    <lineage>
        <taxon>Eukaryota</taxon>
        <taxon>Fungi</taxon>
        <taxon>Dikarya</taxon>
        <taxon>Ascomycota</taxon>
        <taxon>Pezizomycotina</taxon>
        <taxon>Eurotiomycetes</taxon>
        <taxon>Eurotiomycetidae</taxon>
        <taxon>Onygenales</taxon>
        <taxon>Ajellomycetaceae</taxon>
        <taxon>Blastomyces</taxon>
    </lineage>
</organism>